<name>A0A2P6MN74_9EUKA</name>
<sequence>MPLNPSQVSTFLLLYTTHRLVPLCTPALLCRAKQGRGHKSCNKSHLLIFSVLYKDFSLLFCQV</sequence>
<protein>
    <submittedName>
        <fullName evidence="1">Uncharacterized protein</fullName>
    </submittedName>
</protein>
<dbReference type="AlphaFoldDB" id="A0A2P6MN74"/>
<gene>
    <name evidence="1" type="ORF">PROFUN_03461</name>
</gene>
<evidence type="ECO:0000313" key="1">
    <source>
        <dbReference type="EMBL" id="PRP73147.1"/>
    </source>
</evidence>
<reference evidence="1 2" key="1">
    <citation type="journal article" date="2018" name="Genome Biol. Evol.">
        <title>Multiple Roots of Fruiting Body Formation in Amoebozoa.</title>
        <authorList>
            <person name="Hillmann F."/>
            <person name="Forbes G."/>
            <person name="Novohradska S."/>
            <person name="Ferling I."/>
            <person name="Riege K."/>
            <person name="Groth M."/>
            <person name="Westermann M."/>
            <person name="Marz M."/>
            <person name="Spaller T."/>
            <person name="Winckler T."/>
            <person name="Schaap P."/>
            <person name="Glockner G."/>
        </authorList>
    </citation>
    <scope>NUCLEOTIDE SEQUENCE [LARGE SCALE GENOMIC DNA]</scope>
    <source>
        <strain evidence="1 2">Jena</strain>
    </source>
</reference>
<proteinExistence type="predicted"/>
<dbReference type="InParanoid" id="A0A2P6MN74"/>
<keyword evidence="2" id="KW-1185">Reference proteome</keyword>
<comment type="caution">
    <text evidence="1">The sequence shown here is derived from an EMBL/GenBank/DDBJ whole genome shotgun (WGS) entry which is preliminary data.</text>
</comment>
<organism evidence="1 2">
    <name type="scientific">Planoprotostelium fungivorum</name>
    <dbReference type="NCBI Taxonomy" id="1890364"/>
    <lineage>
        <taxon>Eukaryota</taxon>
        <taxon>Amoebozoa</taxon>
        <taxon>Evosea</taxon>
        <taxon>Variosea</taxon>
        <taxon>Cavosteliida</taxon>
        <taxon>Cavosteliaceae</taxon>
        <taxon>Planoprotostelium</taxon>
    </lineage>
</organism>
<dbReference type="Proteomes" id="UP000241769">
    <property type="component" value="Unassembled WGS sequence"/>
</dbReference>
<accession>A0A2P6MN74</accession>
<evidence type="ECO:0000313" key="2">
    <source>
        <dbReference type="Proteomes" id="UP000241769"/>
    </source>
</evidence>
<dbReference type="EMBL" id="MDYQ01000661">
    <property type="protein sequence ID" value="PRP73147.1"/>
    <property type="molecule type" value="Genomic_DNA"/>
</dbReference>